<evidence type="ECO:0000256" key="1">
    <source>
        <dbReference type="ARBA" id="ARBA00006795"/>
    </source>
</evidence>
<comment type="similarity">
    <text evidence="1">Belongs to the CWF19 family.</text>
</comment>
<keyword evidence="5" id="KW-1185">Reference proteome</keyword>
<dbReference type="InterPro" id="IPR040194">
    <property type="entry name" value="Cwf19-like"/>
</dbReference>
<feature type="domain" description="Cwf19-like C-terminal" evidence="3">
    <location>
        <begin position="225"/>
        <end position="344"/>
    </location>
</feature>
<dbReference type="eggNOG" id="KOG2477">
    <property type="taxonomic scope" value="Eukaryota"/>
</dbReference>
<dbReference type="GeneID" id="14910606"/>
<dbReference type="OMA" id="ISECEFC"/>
<dbReference type="Pfam" id="PF04677">
    <property type="entry name" value="CwfJ_C_1"/>
    <property type="match status" value="1"/>
</dbReference>
<evidence type="ECO:0000259" key="2">
    <source>
        <dbReference type="Pfam" id="PF04676"/>
    </source>
</evidence>
<evidence type="ECO:0000259" key="3">
    <source>
        <dbReference type="Pfam" id="PF04677"/>
    </source>
</evidence>
<protein>
    <recommendedName>
        <fullName evidence="6">Cwf19-like C-terminal domain-containing protein</fullName>
    </recommendedName>
</protein>
<dbReference type="Proteomes" id="UP000008983">
    <property type="component" value="Unassembled WGS sequence"/>
</dbReference>
<dbReference type="EMBL" id="GL983126">
    <property type="protein sequence ID" value="EGR34413.1"/>
    <property type="molecule type" value="Genomic_DNA"/>
</dbReference>
<sequence length="452" mass="54342">IKNKCQDIKRLNLKINHQKKKNQIQQLSGKKTIKIIKIIRINKLLKKHFIKNKIQFNYVLNYGMNFPMVRIKKYLNQLTIFYISKEKKGQKLKVGQVCQKLLINQEKFFQVEFRQNHRSIEFQEESEQEKAIKLFENPLEYSRKAIQLEKRENQHLHNYDQAQAEFFLKYKNVYDTDELRDQEYEDQQVTYDNYEGKNQSKKQVKIQEKQQQKKQTVQSFLQGQMNKSIQNCNYCVSNNKLLSEQIISLGYQTAFIFPNKQRYENIFHGQIIPFEHYSSLTELDDDVLQEVRNFQKCLVNCFDKKDMEVLFFENAAHIKKNPHLVLECIVLPRKSTGELCAYFKQAMENMESEWNTHKKIYVIKKEQGGIQKQIPKGFPYFYVDFNLSFGYAHVVEKVKQFSNDFAHEIICQILNIEKLKVLNPQKLNKEQLENKKKEFKKIWNEYDWTKML</sequence>
<dbReference type="SUPFAM" id="SSF54197">
    <property type="entry name" value="HIT-like"/>
    <property type="match status" value="1"/>
</dbReference>
<feature type="domain" description="Cwf19-like protein C-terminal" evidence="2">
    <location>
        <begin position="353"/>
        <end position="449"/>
    </location>
</feature>
<accession>G0QK43</accession>
<dbReference type="Gene3D" id="3.30.428.10">
    <property type="entry name" value="HIT-like"/>
    <property type="match status" value="1"/>
</dbReference>
<proteinExistence type="inferred from homology"/>
<dbReference type="AlphaFoldDB" id="G0QK43"/>
<gene>
    <name evidence="4" type="ORF">IMG5_012600</name>
</gene>
<feature type="non-terminal residue" evidence="4">
    <location>
        <position position="1"/>
    </location>
</feature>
<dbReference type="InterPro" id="IPR006768">
    <property type="entry name" value="Cwf19-like_C_dom-1"/>
</dbReference>
<evidence type="ECO:0000313" key="4">
    <source>
        <dbReference type="EMBL" id="EGR34413.1"/>
    </source>
</evidence>
<dbReference type="GO" id="GO:0000398">
    <property type="term" value="P:mRNA splicing, via spliceosome"/>
    <property type="evidence" value="ECO:0007669"/>
    <property type="project" value="TreeGrafter"/>
</dbReference>
<dbReference type="InParanoid" id="G0QK43"/>
<evidence type="ECO:0000313" key="5">
    <source>
        <dbReference type="Proteomes" id="UP000008983"/>
    </source>
</evidence>
<dbReference type="PANTHER" id="PTHR12072">
    <property type="entry name" value="CWF19, CELL CYCLE CONTROL PROTEIN"/>
    <property type="match status" value="1"/>
</dbReference>
<dbReference type="Pfam" id="PF04676">
    <property type="entry name" value="CwfJ_C_2"/>
    <property type="match status" value="1"/>
</dbReference>
<reference evidence="4 5" key="1">
    <citation type="submission" date="2011-07" db="EMBL/GenBank/DDBJ databases">
        <authorList>
            <person name="Coyne R."/>
            <person name="Brami D."/>
            <person name="Johnson J."/>
            <person name="Hostetler J."/>
            <person name="Hannick L."/>
            <person name="Clark T."/>
            <person name="Cassidy-Hanley D."/>
            <person name="Inman J."/>
        </authorList>
    </citation>
    <scope>NUCLEOTIDE SEQUENCE [LARGE SCALE GENOMIC DNA]</scope>
    <source>
        <strain evidence="4 5">G5</strain>
    </source>
</reference>
<dbReference type="STRING" id="857967.G0QK43"/>
<organism evidence="4 5">
    <name type="scientific">Ichthyophthirius multifiliis</name>
    <name type="common">White spot disease agent</name>
    <name type="synonym">Ich</name>
    <dbReference type="NCBI Taxonomy" id="5932"/>
    <lineage>
        <taxon>Eukaryota</taxon>
        <taxon>Sar</taxon>
        <taxon>Alveolata</taxon>
        <taxon>Ciliophora</taxon>
        <taxon>Intramacronucleata</taxon>
        <taxon>Oligohymenophorea</taxon>
        <taxon>Hymenostomatida</taxon>
        <taxon>Ophryoglenina</taxon>
        <taxon>Ichthyophthirius</taxon>
    </lineage>
</organism>
<dbReference type="PANTHER" id="PTHR12072:SF5">
    <property type="entry name" value="CWF19-LIKE PROTEIN 2"/>
    <property type="match status" value="1"/>
</dbReference>
<dbReference type="InterPro" id="IPR006767">
    <property type="entry name" value="Cwf19-like_C_dom-2"/>
</dbReference>
<dbReference type="RefSeq" id="XP_004039717.1">
    <property type="nucleotide sequence ID" value="XM_004039669.1"/>
</dbReference>
<name>G0QK43_ICHMU</name>
<evidence type="ECO:0008006" key="6">
    <source>
        <dbReference type="Google" id="ProtNLM"/>
    </source>
</evidence>
<dbReference type="InterPro" id="IPR036265">
    <property type="entry name" value="HIT-like_sf"/>
</dbReference>
<dbReference type="OrthoDB" id="2113965at2759"/>
<dbReference type="GO" id="GO:0071014">
    <property type="term" value="C:post-mRNA release spliceosomal complex"/>
    <property type="evidence" value="ECO:0007669"/>
    <property type="project" value="TreeGrafter"/>
</dbReference>